<comment type="caution">
    <text evidence="1">The sequence shown here is derived from an EMBL/GenBank/DDBJ whole genome shotgun (WGS) entry which is preliminary data.</text>
</comment>
<dbReference type="EMBL" id="LAZR01040148">
    <property type="protein sequence ID" value="KKL15210.1"/>
    <property type="molecule type" value="Genomic_DNA"/>
</dbReference>
<dbReference type="AlphaFoldDB" id="A0A0F9B0T1"/>
<accession>A0A0F9B0T1</accession>
<reference evidence="1" key="1">
    <citation type="journal article" date="2015" name="Nature">
        <title>Complex archaea that bridge the gap between prokaryotes and eukaryotes.</title>
        <authorList>
            <person name="Spang A."/>
            <person name="Saw J.H."/>
            <person name="Jorgensen S.L."/>
            <person name="Zaremba-Niedzwiedzka K."/>
            <person name="Martijn J."/>
            <person name="Lind A.E."/>
            <person name="van Eijk R."/>
            <person name="Schleper C."/>
            <person name="Guy L."/>
            <person name="Ettema T.J."/>
        </authorList>
    </citation>
    <scope>NUCLEOTIDE SEQUENCE</scope>
</reference>
<proteinExistence type="predicted"/>
<name>A0A0F9B0T1_9ZZZZ</name>
<gene>
    <name evidence="1" type="ORF">LCGC14_2507890</name>
</gene>
<evidence type="ECO:0000313" key="1">
    <source>
        <dbReference type="EMBL" id="KKL15210.1"/>
    </source>
</evidence>
<organism evidence="1">
    <name type="scientific">marine sediment metagenome</name>
    <dbReference type="NCBI Taxonomy" id="412755"/>
    <lineage>
        <taxon>unclassified sequences</taxon>
        <taxon>metagenomes</taxon>
        <taxon>ecological metagenomes</taxon>
    </lineage>
</organism>
<sequence length="195" mass="22876">MGEIIDIIGNKYGNLIVVSFHSLKNNQTFWNVLCDCGKEKIIRGVHLRGKRVKSCGCAYTKHGHSINSITYNAWRHMKARCLNPKHKSYKNYGARGIKVYERWLKFENFLEDMGEKPKGLTLERIDNNGNYESSNCKWATWTEQANNTRKNKIITFKGKHLTVAQWARILKINVQMLYFRLKRNWPPERALQTKD</sequence>
<protein>
    <submittedName>
        <fullName evidence="1">Uncharacterized protein</fullName>
    </submittedName>
</protein>